<feature type="compositionally biased region" description="Basic and acidic residues" evidence="1">
    <location>
        <begin position="1131"/>
        <end position="1141"/>
    </location>
</feature>
<feature type="compositionally biased region" description="Polar residues" evidence="1">
    <location>
        <begin position="566"/>
        <end position="583"/>
    </location>
</feature>
<dbReference type="HOGENOM" id="CLU_263173_0_0_1"/>
<dbReference type="InParanoid" id="K1R1Z1"/>
<feature type="compositionally biased region" description="Basic and acidic residues" evidence="1">
    <location>
        <begin position="354"/>
        <end position="364"/>
    </location>
</feature>
<feature type="region of interest" description="Disordered" evidence="1">
    <location>
        <begin position="115"/>
        <end position="139"/>
    </location>
</feature>
<feature type="compositionally biased region" description="Basic and acidic residues" evidence="1">
    <location>
        <begin position="1164"/>
        <end position="1198"/>
    </location>
</feature>
<feature type="compositionally biased region" description="Polar residues" evidence="1">
    <location>
        <begin position="1113"/>
        <end position="1122"/>
    </location>
</feature>
<accession>K1R1Z1</accession>
<proteinExistence type="predicted"/>
<feature type="region of interest" description="Disordered" evidence="1">
    <location>
        <begin position="557"/>
        <end position="606"/>
    </location>
</feature>
<protein>
    <submittedName>
        <fullName evidence="2">Uncharacterized protein</fullName>
    </submittedName>
</protein>
<feature type="region of interest" description="Disordered" evidence="1">
    <location>
        <begin position="354"/>
        <end position="388"/>
    </location>
</feature>
<dbReference type="EMBL" id="JH817468">
    <property type="protein sequence ID" value="EKC37524.1"/>
    <property type="molecule type" value="Genomic_DNA"/>
</dbReference>
<feature type="region of interest" description="Disordered" evidence="1">
    <location>
        <begin position="811"/>
        <end position="830"/>
    </location>
</feature>
<reference evidence="2" key="1">
    <citation type="journal article" date="2012" name="Nature">
        <title>The oyster genome reveals stress adaptation and complexity of shell formation.</title>
        <authorList>
            <person name="Zhang G."/>
            <person name="Fang X."/>
            <person name="Guo X."/>
            <person name="Li L."/>
            <person name="Luo R."/>
            <person name="Xu F."/>
            <person name="Yang P."/>
            <person name="Zhang L."/>
            <person name="Wang X."/>
            <person name="Qi H."/>
            <person name="Xiong Z."/>
            <person name="Que H."/>
            <person name="Xie Y."/>
            <person name="Holland P.W."/>
            <person name="Paps J."/>
            <person name="Zhu Y."/>
            <person name="Wu F."/>
            <person name="Chen Y."/>
            <person name="Wang J."/>
            <person name="Peng C."/>
            <person name="Meng J."/>
            <person name="Yang L."/>
            <person name="Liu J."/>
            <person name="Wen B."/>
            <person name="Zhang N."/>
            <person name="Huang Z."/>
            <person name="Zhu Q."/>
            <person name="Feng Y."/>
            <person name="Mount A."/>
            <person name="Hedgecock D."/>
            <person name="Xu Z."/>
            <person name="Liu Y."/>
            <person name="Domazet-Loso T."/>
            <person name="Du Y."/>
            <person name="Sun X."/>
            <person name="Zhang S."/>
            <person name="Liu B."/>
            <person name="Cheng P."/>
            <person name="Jiang X."/>
            <person name="Li J."/>
            <person name="Fan D."/>
            <person name="Wang W."/>
            <person name="Fu W."/>
            <person name="Wang T."/>
            <person name="Wang B."/>
            <person name="Zhang J."/>
            <person name="Peng Z."/>
            <person name="Li Y."/>
            <person name="Li N."/>
            <person name="Wang J."/>
            <person name="Chen M."/>
            <person name="He Y."/>
            <person name="Tan F."/>
            <person name="Song X."/>
            <person name="Zheng Q."/>
            <person name="Huang R."/>
            <person name="Yang H."/>
            <person name="Du X."/>
            <person name="Chen L."/>
            <person name="Yang M."/>
            <person name="Gaffney P.M."/>
            <person name="Wang S."/>
            <person name="Luo L."/>
            <person name="She Z."/>
            <person name="Ming Y."/>
            <person name="Huang W."/>
            <person name="Zhang S."/>
            <person name="Huang B."/>
            <person name="Zhang Y."/>
            <person name="Qu T."/>
            <person name="Ni P."/>
            <person name="Miao G."/>
            <person name="Wang J."/>
            <person name="Wang Q."/>
            <person name="Steinberg C.E."/>
            <person name="Wang H."/>
            <person name="Li N."/>
            <person name="Qian L."/>
            <person name="Zhang G."/>
            <person name="Li Y."/>
            <person name="Yang H."/>
            <person name="Liu X."/>
            <person name="Wang J."/>
            <person name="Yin Y."/>
            <person name="Wang J."/>
        </authorList>
    </citation>
    <scope>NUCLEOTIDE SEQUENCE [LARGE SCALE GENOMIC DNA]</scope>
    <source>
        <strain evidence="2">05x7-T-G4-1.051#20</strain>
    </source>
</reference>
<feature type="compositionally biased region" description="Acidic residues" evidence="1">
    <location>
        <begin position="874"/>
        <end position="887"/>
    </location>
</feature>
<feature type="region of interest" description="Disordered" evidence="1">
    <location>
        <begin position="170"/>
        <end position="195"/>
    </location>
</feature>
<gene>
    <name evidence="2" type="ORF">CGI_10013975</name>
</gene>
<feature type="compositionally biased region" description="Polar residues" evidence="1">
    <location>
        <begin position="1087"/>
        <end position="1100"/>
    </location>
</feature>
<sequence length="1280" mass="143518">MPEANFAVASAAQKEYQKRCNFLYRDFMKNMSVHIKQEQTIKKELRNLKKEKMLNSHYSLYRTDGKDLFSTAKKNRDTLLKKNELSSSFFDDLCFNPWGLDSIIDEDLIRPKTAPAGVTDGEVPTDSQQDTLDIPPNSEGGHIKRPSLAATLDADHVNTQVAKVEHLLQSQSHSQALPVPAKPPDPASPTLGGGMVKSTGPPILVISRPNSVTDESSCDGEVDILTERTRARNITIDREKFLELQKGDVDVKLKNKDGAFLVKPVKVNYDPTGVDAVFIAKDPSKERMALVRQKTNWKTPTVAAELKINNRIAIQKSLIGKSAKKTTVAEIFNSGRDRKTRHFRIISKSLRNDETDANDRKESLRPVSSPAVRLNVKSGGGSKKASVLKTRTAENGPPIVIHEAFTNKATKKQSMGVSRENSLNDSSTGKRVKEFLSSSLGVSNNKRSCESASSVMRSTSQASMESHDILNTSGNHRVSFAKGGPQESSHILNRSHSSMSMREGNVQFKMTDADMNKMLDRLIEGKGEKEDYSNQTEETMSDLQGAIKALTFMKRLSRMSSRNKRNTPSDVASSTGTATNSQLPRRISSRQETDKFIRESKQKDDQYLDTMDSMRRRVALAPTEKESYDLARNYGLDISMPDVNLAVSTAAQKFYAKKCNMLYKEFQKTLQSLIKEEQIVRRDLRKLKKEKAVNNRYSLYRTEGADLFSKASQKRKTYRENNLATISPLLEDCFDFTPCEIDSVIAEEDESEERPKTAPADKINDSKTDADVDSVFEANRSKTAGVDLAGNSMAKQTKKVAKADVKVVKKSESKVESEHREMKREERNSQEIDAKGIKLPEQKIAQIDRLLKSASQVRTMAPDNEMTSIPELKGEDESEAEDGEVDVQTERTRARKITIKAEKFLELEKGKTVITLKDKEGEFVLKPLNINYEPDEVEAVFFAKDPTREKMALVRQKTNWGSNTVASDLKVNNRIAIQRSLMGKSAKKTTVAEIFNNARDRRTRHFRIMLKNPVVNPESEEPSKQRKKSIIVVPPGMDKWNSISAATKVTKSGTETKSTAVHLYKHQKKVTSKQETDKAAKVNKTVMTKSHQLSESNSPSKPEGAFSRPSLRVTITSPSGTDKSVPVNPKRGSDDNTELFHRVKQMPRTHDGKFLNRSSTSLSSREEIPPHLSDRDMTDMIRRMVEGDTDTRSEAPDVKKRKAGNRKNTPSVDNASDTESIYFGNVKRLLSSNQARQIIKDLKRRDQEYDDAMLNMRRRVAIGAQGHSPIKRPNSVAAFR</sequence>
<feature type="compositionally biased region" description="Polar residues" evidence="1">
    <location>
        <begin position="1206"/>
        <end position="1217"/>
    </location>
</feature>
<dbReference type="AlphaFoldDB" id="K1R1Z1"/>
<feature type="compositionally biased region" description="Basic and acidic residues" evidence="1">
    <location>
        <begin position="589"/>
        <end position="606"/>
    </location>
</feature>
<name>K1R1Z1_MAGGI</name>
<organism evidence="2">
    <name type="scientific">Magallana gigas</name>
    <name type="common">Pacific oyster</name>
    <name type="synonym">Crassostrea gigas</name>
    <dbReference type="NCBI Taxonomy" id="29159"/>
    <lineage>
        <taxon>Eukaryota</taxon>
        <taxon>Metazoa</taxon>
        <taxon>Spiralia</taxon>
        <taxon>Lophotrochozoa</taxon>
        <taxon>Mollusca</taxon>
        <taxon>Bivalvia</taxon>
        <taxon>Autobranchia</taxon>
        <taxon>Pteriomorphia</taxon>
        <taxon>Ostreida</taxon>
        <taxon>Ostreoidea</taxon>
        <taxon>Ostreidae</taxon>
        <taxon>Magallana</taxon>
    </lineage>
</organism>
<evidence type="ECO:0000256" key="1">
    <source>
        <dbReference type="SAM" id="MobiDB-lite"/>
    </source>
</evidence>
<evidence type="ECO:0000313" key="2">
    <source>
        <dbReference type="EMBL" id="EKC37524.1"/>
    </source>
</evidence>
<feature type="region of interest" description="Disordered" evidence="1">
    <location>
        <begin position="867"/>
        <end position="889"/>
    </location>
</feature>
<feature type="region of interest" description="Disordered" evidence="1">
    <location>
        <begin position="745"/>
        <end position="770"/>
    </location>
</feature>
<feature type="region of interest" description="Disordered" evidence="1">
    <location>
        <begin position="1087"/>
        <end position="1217"/>
    </location>
</feature>